<dbReference type="Pfam" id="PF01243">
    <property type="entry name" value="PNPOx_N"/>
    <property type="match status" value="1"/>
</dbReference>
<name>A0ABU2KY73_9ACTN</name>
<reference evidence="4" key="1">
    <citation type="submission" date="2023-07" db="EMBL/GenBank/DDBJ databases">
        <title>30 novel species of actinomycetes from the DSMZ collection.</title>
        <authorList>
            <person name="Nouioui I."/>
        </authorList>
    </citation>
    <scope>NUCLEOTIDE SEQUENCE [LARGE SCALE GENOMIC DNA]</scope>
    <source>
        <strain evidence="4">DSM 45055</strain>
    </source>
</reference>
<dbReference type="InterPro" id="IPR011576">
    <property type="entry name" value="Pyridox_Oxase_N"/>
</dbReference>
<protein>
    <submittedName>
        <fullName evidence="3">PPOX class F420-dependent oxidoreductase</fullName>
        <ecNumber evidence="3">1.-.-.-</ecNumber>
    </submittedName>
</protein>
<dbReference type="InterPro" id="IPR012349">
    <property type="entry name" value="Split_barrel_FMN-bd"/>
</dbReference>
<dbReference type="PANTHER" id="PTHR35176:SF6">
    <property type="entry name" value="HEME OXYGENASE HI_0854-RELATED"/>
    <property type="match status" value="1"/>
</dbReference>
<dbReference type="PANTHER" id="PTHR35176">
    <property type="entry name" value="HEME OXYGENASE HI_0854-RELATED"/>
    <property type="match status" value="1"/>
</dbReference>
<keyword evidence="4" id="KW-1185">Reference proteome</keyword>
<gene>
    <name evidence="3" type="ORF">RM446_18930</name>
</gene>
<sequence>MSAFTETEIAYLIEQPLGRLATVGPDGLPQVKPVGVFYDPENDGLVVGGIDMAPSKKFRDATANPEVAVVVDDLASVDPWSPRGIEVRGRAETRTEGGEATGERLGAGFPFSPAWILIHPRRVVCWGIGSGPFEFAARTVA</sequence>
<comment type="caution">
    <text evidence="3">The sequence shown here is derived from an EMBL/GenBank/DDBJ whole genome shotgun (WGS) entry which is preliminary data.</text>
</comment>
<dbReference type="NCBIfam" id="TIGR04023">
    <property type="entry name" value="PPOX_MSMEG_5819"/>
    <property type="match status" value="1"/>
</dbReference>
<accession>A0ABU2KY73</accession>
<dbReference type="SUPFAM" id="SSF50475">
    <property type="entry name" value="FMN-binding split barrel"/>
    <property type="match status" value="1"/>
</dbReference>
<evidence type="ECO:0000313" key="3">
    <source>
        <dbReference type="EMBL" id="MDT0304197.1"/>
    </source>
</evidence>
<organism evidence="3 4">
    <name type="scientific">Streptomonospora wellingtoniae</name>
    <dbReference type="NCBI Taxonomy" id="3075544"/>
    <lineage>
        <taxon>Bacteria</taxon>
        <taxon>Bacillati</taxon>
        <taxon>Actinomycetota</taxon>
        <taxon>Actinomycetes</taxon>
        <taxon>Streptosporangiales</taxon>
        <taxon>Nocardiopsidaceae</taxon>
        <taxon>Streptomonospora</taxon>
    </lineage>
</organism>
<dbReference type="RefSeq" id="WP_311546689.1">
    <property type="nucleotide sequence ID" value="NZ_JAVREK010000022.1"/>
</dbReference>
<dbReference type="Gene3D" id="2.30.110.10">
    <property type="entry name" value="Electron Transport, Fmn-binding Protein, Chain A"/>
    <property type="match status" value="1"/>
</dbReference>
<dbReference type="Proteomes" id="UP001183226">
    <property type="component" value="Unassembled WGS sequence"/>
</dbReference>
<dbReference type="InterPro" id="IPR052019">
    <property type="entry name" value="F420H2_bilvrd_red/Heme_oxyg"/>
</dbReference>
<dbReference type="EMBL" id="JAVREK010000022">
    <property type="protein sequence ID" value="MDT0304197.1"/>
    <property type="molecule type" value="Genomic_DNA"/>
</dbReference>
<evidence type="ECO:0000256" key="1">
    <source>
        <dbReference type="ARBA" id="ARBA00023002"/>
    </source>
</evidence>
<evidence type="ECO:0000259" key="2">
    <source>
        <dbReference type="Pfam" id="PF01243"/>
    </source>
</evidence>
<dbReference type="InterPro" id="IPR024031">
    <property type="entry name" value="MSMEG_5819/OxyR"/>
</dbReference>
<dbReference type="EC" id="1.-.-.-" evidence="3"/>
<dbReference type="GO" id="GO:0016491">
    <property type="term" value="F:oxidoreductase activity"/>
    <property type="evidence" value="ECO:0007669"/>
    <property type="project" value="UniProtKB-KW"/>
</dbReference>
<keyword evidence="1 3" id="KW-0560">Oxidoreductase</keyword>
<evidence type="ECO:0000313" key="4">
    <source>
        <dbReference type="Proteomes" id="UP001183226"/>
    </source>
</evidence>
<proteinExistence type="predicted"/>
<feature type="domain" description="Pyridoxamine 5'-phosphate oxidase N-terminal" evidence="2">
    <location>
        <begin position="11"/>
        <end position="100"/>
    </location>
</feature>